<feature type="domain" description="HAMP" evidence="16">
    <location>
        <begin position="187"/>
        <end position="238"/>
    </location>
</feature>
<dbReference type="Pfam" id="PF00672">
    <property type="entry name" value="HAMP"/>
    <property type="match status" value="1"/>
</dbReference>
<evidence type="ECO:0000256" key="3">
    <source>
        <dbReference type="ARBA" id="ARBA00012438"/>
    </source>
</evidence>
<dbReference type="PANTHER" id="PTHR45528">
    <property type="entry name" value="SENSOR HISTIDINE KINASE CPXA"/>
    <property type="match status" value="1"/>
</dbReference>
<evidence type="ECO:0000256" key="6">
    <source>
        <dbReference type="ARBA" id="ARBA00022679"/>
    </source>
</evidence>
<dbReference type="Gene3D" id="1.10.287.130">
    <property type="match status" value="1"/>
</dbReference>
<dbReference type="Gene3D" id="6.10.340.10">
    <property type="match status" value="1"/>
</dbReference>
<comment type="catalytic activity">
    <reaction evidence="1">
        <text>ATP + protein L-histidine = ADP + protein N-phospho-L-histidine.</text>
        <dbReference type="EC" id="2.7.13.3"/>
    </reaction>
</comment>
<evidence type="ECO:0000256" key="7">
    <source>
        <dbReference type="ARBA" id="ARBA00022692"/>
    </source>
</evidence>
<keyword evidence="8" id="KW-0547">Nucleotide-binding</keyword>
<evidence type="ECO:0000313" key="17">
    <source>
        <dbReference type="EMBL" id="MDK2562518.1"/>
    </source>
</evidence>
<evidence type="ECO:0000256" key="12">
    <source>
        <dbReference type="ARBA" id="ARBA00023012"/>
    </source>
</evidence>
<keyword evidence="6" id="KW-0808">Transferase</keyword>
<feature type="transmembrane region" description="Helical" evidence="14">
    <location>
        <begin position="12"/>
        <end position="31"/>
    </location>
</feature>
<evidence type="ECO:0000313" key="18">
    <source>
        <dbReference type="Proteomes" id="UP001301012"/>
    </source>
</evidence>
<dbReference type="CDD" id="cd00075">
    <property type="entry name" value="HATPase"/>
    <property type="match status" value="1"/>
</dbReference>
<dbReference type="GO" id="GO:0016301">
    <property type="term" value="F:kinase activity"/>
    <property type="evidence" value="ECO:0007669"/>
    <property type="project" value="UniProtKB-KW"/>
</dbReference>
<keyword evidence="5" id="KW-0597">Phosphoprotein</keyword>
<evidence type="ECO:0000256" key="10">
    <source>
        <dbReference type="ARBA" id="ARBA00022840"/>
    </source>
</evidence>
<keyword evidence="9 17" id="KW-0418">Kinase</keyword>
<comment type="caution">
    <text evidence="17">The sequence shown here is derived from an EMBL/GenBank/DDBJ whole genome shotgun (WGS) entry which is preliminary data.</text>
</comment>
<keyword evidence="10" id="KW-0067">ATP-binding</keyword>
<evidence type="ECO:0000256" key="1">
    <source>
        <dbReference type="ARBA" id="ARBA00000085"/>
    </source>
</evidence>
<dbReference type="PROSITE" id="PS50885">
    <property type="entry name" value="HAMP"/>
    <property type="match status" value="1"/>
</dbReference>
<dbReference type="Pfam" id="PF02518">
    <property type="entry name" value="HATPase_c"/>
    <property type="match status" value="1"/>
</dbReference>
<evidence type="ECO:0000256" key="9">
    <source>
        <dbReference type="ARBA" id="ARBA00022777"/>
    </source>
</evidence>
<dbReference type="EC" id="2.7.13.3" evidence="3"/>
<dbReference type="CDD" id="cd00082">
    <property type="entry name" value="HisKA"/>
    <property type="match status" value="1"/>
</dbReference>
<dbReference type="InterPro" id="IPR036890">
    <property type="entry name" value="HATPase_C_sf"/>
</dbReference>
<evidence type="ECO:0000256" key="11">
    <source>
        <dbReference type="ARBA" id="ARBA00022989"/>
    </source>
</evidence>
<organism evidence="17 18">
    <name type="scientific">Romboutsia sedimentorum</name>
    <dbReference type="NCBI Taxonomy" id="1368474"/>
    <lineage>
        <taxon>Bacteria</taxon>
        <taxon>Bacillati</taxon>
        <taxon>Bacillota</taxon>
        <taxon>Clostridia</taxon>
        <taxon>Peptostreptococcales</taxon>
        <taxon>Peptostreptococcaceae</taxon>
        <taxon>Romboutsia</taxon>
    </lineage>
</organism>
<keyword evidence="7 14" id="KW-0812">Transmembrane</keyword>
<evidence type="ECO:0000256" key="2">
    <source>
        <dbReference type="ARBA" id="ARBA00004651"/>
    </source>
</evidence>
<dbReference type="InterPro" id="IPR003594">
    <property type="entry name" value="HATPase_dom"/>
</dbReference>
<dbReference type="PROSITE" id="PS50109">
    <property type="entry name" value="HIS_KIN"/>
    <property type="match status" value="1"/>
</dbReference>
<dbReference type="InterPro" id="IPR005467">
    <property type="entry name" value="His_kinase_dom"/>
</dbReference>
<name>A0ABT7E6G3_9FIRM</name>
<evidence type="ECO:0000259" key="15">
    <source>
        <dbReference type="PROSITE" id="PS50109"/>
    </source>
</evidence>
<gene>
    <name evidence="17" type="ORF">QOZ84_03075</name>
</gene>
<keyword evidence="11 14" id="KW-1133">Transmembrane helix</keyword>
<dbReference type="InterPro" id="IPR036097">
    <property type="entry name" value="HisK_dim/P_sf"/>
</dbReference>
<dbReference type="Pfam" id="PF00512">
    <property type="entry name" value="HisKA"/>
    <property type="match status" value="1"/>
</dbReference>
<evidence type="ECO:0000256" key="4">
    <source>
        <dbReference type="ARBA" id="ARBA00022475"/>
    </source>
</evidence>
<dbReference type="Proteomes" id="UP001301012">
    <property type="component" value="Unassembled WGS sequence"/>
</dbReference>
<evidence type="ECO:0000256" key="13">
    <source>
        <dbReference type="ARBA" id="ARBA00023136"/>
    </source>
</evidence>
<dbReference type="InterPro" id="IPR003661">
    <property type="entry name" value="HisK_dim/P_dom"/>
</dbReference>
<dbReference type="RefSeq" id="WP_284131493.1">
    <property type="nucleotide sequence ID" value="NZ_JASKYM010000001.1"/>
</dbReference>
<protein>
    <recommendedName>
        <fullName evidence="3">histidine kinase</fullName>
        <ecNumber evidence="3">2.7.13.3</ecNumber>
    </recommendedName>
</protein>
<keyword evidence="13 14" id="KW-0472">Membrane</keyword>
<comment type="subcellular location">
    <subcellularLocation>
        <location evidence="2">Cell membrane</location>
        <topology evidence="2">Multi-pass membrane protein</topology>
    </subcellularLocation>
</comment>
<dbReference type="EMBL" id="JASKYM010000001">
    <property type="protein sequence ID" value="MDK2562518.1"/>
    <property type="molecule type" value="Genomic_DNA"/>
</dbReference>
<dbReference type="PRINTS" id="PR00344">
    <property type="entry name" value="BCTRLSENSOR"/>
</dbReference>
<reference evidence="17 18" key="1">
    <citation type="submission" date="2023-05" db="EMBL/GenBank/DDBJ databases">
        <title>Rombocin, a short stable natural nisin variant, displays selective antimicrobial activity against Listeria monocytogenes and employs dual mode of action to kill target bacterial strains.</title>
        <authorList>
            <person name="Wambui J."/>
            <person name="Stephan R."/>
            <person name="Kuipers O.P."/>
        </authorList>
    </citation>
    <scope>NUCLEOTIDE SEQUENCE [LARGE SCALE GENOMIC DNA]</scope>
    <source>
        <strain evidence="17 18">RC002</strain>
    </source>
</reference>
<dbReference type="InterPro" id="IPR050398">
    <property type="entry name" value="HssS/ArlS-like"/>
</dbReference>
<accession>A0ABT7E6G3</accession>
<dbReference type="SUPFAM" id="SSF55874">
    <property type="entry name" value="ATPase domain of HSP90 chaperone/DNA topoisomerase II/histidine kinase"/>
    <property type="match status" value="1"/>
</dbReference>
<feature type="transmembrane region" description="Helical" evidence="14">
    <location>
        <begin position="166"/>
        <end position="185"/>
    </location>
</feature>
<dbReference type="SMART" id="SM00388">
    <property type="entry name" value="HisKA"/>
    <property type="match status" value="1"/>
</dbReference>
<dbReference type="Gene3D" id="3.30.565.10">
    <property type="entry name" value="Histidine kinase-like ATPase, C-terminal domain"/>
    <property type="match status" value="1"/>
</dbReference>
<dbReference type="PANTHER" id="PTHR45528:SF1">
    <property type="entry name" value="SENSOR HISTIDINE KINASE CPXA"/>
    <property type="match status" value="1"/>
</dbReference>
<keyword evidence="18" id="KW-1185">Reference proteome</keyword>
<sequence>MTKLNKKLSMSICIIVIMVSIVSLTINKMFIHKYYLYEKKKIINNIGEEVKNMDTKKLISDIKVIEDKYNITIVYLPIDINIEHNEEEITENFINKFFIKDLSLKKFWISNDILKSLKQGSINKIYNQGKSKYSLLVKFMEKDNYVFAVATPIEHSEDTIAIINKFYIIMSLFSIIAITLLTFILSNKIIKPIEKLKILSKDISRLNFRREEIKTNDEIEELANSINKMSLSLEKAHNELNKRNQNLKTFISDASHEMKTPISLIKVYSMGIQDGMDDGTYIDTIIHQSENLTNIVNTLLYWAKYEKKEMKLSKVDLKVKLLQCIKNYDMLIKENNIDVTLKIDDNAIMVNADESNIEIVLNNLISNAIKYNNDNKIDVCLLKDSQEVFLSVSNGSKDINKEDIDNIWKPFYVLEKSRNKDLSGTGLGLSIVKEILEAHNVLYGVKVYDKKIEFFIVFDSL</sequence>
<evidence type="ECO:0000259" key="16">
    <source>
        <dbReference type="PROSITE" id="PS50885"/>
    </source>
</evidence>
<evidence type="ECO:0000256" key="8">
    <source>
        <dbReference type="ARBA" id="ARBA00022741"/>
    </source>
</evidence>
<dbReference type="SUPFAM" id="SSF47384">
    <property type="entry name" value="Homodimeric domain of signal transducing histidine kinase"/>
    <property type="match status" value="1"/>
</dbReference>
<keyword evidence="12" id="KW-0902">Two-component regulatory system</keyword>
<evidence type="ECO:0000256" key="14">
    <source>
        <dbReference type="SAM" id="Phobius"/>
    </source>
</evidence>
<proteinExistence type="predicted"/>
<dbReference type="InterPro" id="IPR004358">
    <property type="entry name" value="Sig_transdc_His_kin-like_C"/>
</dbReference>
<dbReference type="InterPro" id="IPR003660">
    <property type="entry name" value="HAMP_dom"/>
</dbReference>
<dbReference type="SMART" id="SM00387">
    <property type="entry name" value="HATPase_c"/>
    <property type="match status" value="1"/>
</dbReference>
<feature type="domain" description="Histidine kinase" evidence="15">
    <location>
        <begin position="253"/>
        <end position="444"/>
    </location>
</feature>
<dbReference type="CDD" id="cd06225">
    <property type="entry name" value="HAMP"/>
    <property type="match status" value="1"/>
</dbReference>
<evidence type="ECO:0000256" key="5">
    <source>
        <dbReference type="ARBA" id="ARBA00022553"/>
    </source>
</evidence>
<keyword evidence="4" id="KW-1003">Cell membrane</keyword>